<feature type="region of interest" description="Disordered" evidence="5">
    <location>
        <begin position="330"/>
        <end position="349"/>
    </location>
</feature>
<evidence type="ECO:0000313" key="7">
    <source>
        <dbReference type="Proteomes" id="UP000265020"/>
    </source>
</evidence>
<comment type="similarity">
    <text evidence="1">Belongs to the ANKRD34 family.</text>
</comment>
<proteinExistence type="inferred from homology"/>
<accession>A0A3Q2D5Z0</accession>
<dbReference type="SUPFAM" id="SSF48403">
    <property type="entry name" value="Ankyrin repeat"/>
    <property type="match status" value="1"/>
</dbReference>
<feature type="compositionally biased region" description="Low complexity" evidence="5">
    <location>
        <begin position="412"/>
        <end position="422"/>
    </location>
</feature>
<dbReference type="PROSITE" id="PS50088">
    <property type="entry name" value="ANK_REPEAT"/>
    <property type="match status" value="2"/>
</dbReference>
<dbReference type="InterPro" id="IPR002110">
    <property type="entry name" value="Ankyrin_rpt"/>
</dbReference>
<feature type="compositionally biased region" description="Polar residues" evidence="5">
    <location>
        <begin position="330"/>
        <end position="340"/>
    </location>
</feature>
<name>A0A3Q2D5Z0_CYPVA</name>
<dbReference type="SMART" id="SM00248">
    <property type="entry name" value="ANK"/>
    <property type="match status" value="3"/>
</dbReference>
<dbReference type="GeneTree" id="ENSGT00390000012355"/>
<dbReference type="Proteomes" id="UP000265020">
    <property type="component" value="Unassembled WGS sequence"/>
</dbReference>
<sequence>MTESTELGTDGISLLKAVFQSRLRLTRLLLEGGAYINESNELGETPLIVACKTQHTDAQSVPKPKMVRYLLENGADPNIQDKTGKTALMHACLEQTDPEILSLLLNSGADPTLEDRTGSSALVYAVSSGNRKILRLLLGACKAKGKEVIIIPTNKIPSAPQRMKQYLNVPPTPHLEERLSYPSVSSCRFSTEAKMETPTQAPLPYPATQTCSSLLSLSDSHCVDVSACKVISQTSCPNQPLISDLDRRLSFEKVDPEKRTKISSLLLQQNQASSLIEEQVENAHAEEEQPIRFKVLAKQRRPSVVSRHQSIDVKDATGLLKSLEHLSLNENDSLPFSDESSPGDEDCSDTLRQLNISSLQNVVNRRNTGMDHYSSDSQLLQVGSRERMLKSGGAPGSGPEKHKQMSCRPPTLSGSKESLESSGPRRGVSGLERRGSGALLLDHIAHTRPGYLPPLNPHVPIPDIGVSPSFCTSSGRSPVLTGTKSVLPSVPVFSQDLKGKKPLWRRHSMQSEQIKQLVGFREAFGH</sequence>
<feature type="repeat" description="ANK" evidence="4">
    <location>
        <begin position="42"/>
        <end position="82"/>
    </location>
</feature>
<dbReference type="AlphaFoldDB" id="A0A3Q2D5Z0"/>
<feature type="repeat" description="ANK" evidence="4">
    <location>
        <begin position="83"/>
        <end position="116"/>
    </location>
</feature>
<evidence type="ECO:0000256" key="3">
    <source>
        <dbReference type="ARBA" id="ARBA00023043"/>
    </source>
</evidence>
<evidence type="ECO:0000256" key="1">
    <source>
        <dbReference type="ARBA" id="ARBA00010029"/>
    </source>
</evidence>
<dbReference type="Gene3D" id="1.25.40.20">
    <property type="entry name" value="Ankyrin repeat-containing domain"/>
    <property type="match status" value="1"/>
</dbReference>
<evidence type="ECO:0000256" key="4">
    <source>
        <dbReference type="PROSITE-ProRule" id="PRU00023"/>
    </source>
</evidence>
<protein>
    <submittedName>
        <fullName evidence="6">Ankyrin repeat domain 34Bb</fullName>
    </submittedName>
</protein>
<organism evidence="6 7">
    <name type="scientific">Cyprinodon variegatus</name>
    <name type="common">Sheepshead minnow</name>
    <dbReference type="NCBI Taxonomy" id="28743"/>
    <lineage>
        <taxon>Eukaryota</taxon>
        <taxon>Metazoa</taxon>
        <taxon>Chordata</taxon>
        <taxon>Craniata</taxon>
        <taxon>Vertebrata</taxon>
        <taxon>Euteleostomi</taxon>
        <taxon>Actinopterygii</taxon>
        <taxon>Neopterygii</taxon>
        <taxon>Teleostei</taxon>
        <taxon>Neoteleostei</taxon>
        <taxon>Acanthomorphata</taxon>
        <taxon>Ovalentaria</taxon>
        <taxon>Atherinomorphae</taxon>
        <taxon>Cyprinodontiformes</taxon>
        <taxon>Cyprinodontidae</taxon>
        <taxon>Cyprinodon</taxon>
    </lineage>
</organism>
<keyword evidence="3 4" id="KW-0040">ANK repeat</keyword>
<keyword evidence="2" id="KW-0677">Repeat</keyword>
<dbReference type="PANTHER" id="PTHR24156">
    <property type="entry name" value="ANK_REP_REGION DOMAIN-CONTAINING PROTEIN"/>
    <property type="match status" value="1"/>
</dbReference>
<reference evidence="6" key="1">
    <citation type="submission" date="2025-08" db="UniProtKB">
        <authorList>
            <consortium name="Ensembl"/>
        </authorList>
    </citation>
    <scope>IDENTIFICATION</scope>
</reference>
<evidence type="ECO:0000256" key="5">
    <source>
        <dbReference type="SAM" id="MobiDB-lite"/>
    </source>
</evidence>
<dbReference type="Ensembl" id="ENSCVAT00000021643.1">
    <property type="protein sequence ID" value="ENSCVAP00000013958.1"/>
    <property type="gene ID" value="ENSCVAG00000016524.1"/>
</dbReference>
<feature type="region of interest" description="Disordered" evidence="5">
    <location>
        <begin position="387"/>
        <end position="431"/>
    </location>
</feature>
<keyword evidence="7" id="KW-1185">Reference proteome</keyword>
<dbReference type="OMA" id="AFPLDHN"/>
<dbReference type="InterPro" id="IPR036770">
    <property type="entry name" value="Ankyrin_rpt-contain_sf"/>
</dbReference>
<dbReference type="Pfam" id="PF12796">
    <property type="entry name" value="Ank_2"/>
    <property type="match status" value="1"/>
</dbReference>
<reference evidence="6" key="2">
    <citation type="submission" date="2025-09" db="UniProtKB">
        <authorList>
            <consortium name="Ensembl"/>
        </authorList>
    </citation>
    <scope>IDENTIFICATION</scope>
</reference>
<dbReference type="PROSITE" id="PS50297">
    <property type="entry name" value="ANK_REP_REGION"/>
    <property type="match status" value="1"/>
</dbReference>
<dbReference type="InterPro" id="IPR042637">
    <property type="entry name" value="AN34A/B/C"/>
</dbReference>
<evidence type="ECO:0000256" key="2">
    <source>
        <dbReference type="ARBA" id="ARBA00022737"/>
    </source>
</evidence>
<dbReference type="STRING" id="28743.ENSCVAP00000013958"/>
<dbReference type="PANTHER" id="PTHR24156:SF1">
    <property type="entry name" value="ANKYRIN REPEAT DOMAIN-CONTAINING PROTEIN 34B"/>
    <property type="match status" value="1"/>
</dbReference>
<evidence type="ECO:0000313" key="6">
    <source>
        <dbReference type="Ensembl" id="ENSCVAP00000013958.1"/>
    </source>
</evidence>